<feature type="domain" description="HAMP" evidence="17">
    <location>
        <begin position="192"/>
        <end position="244"/>
    </location>
</feature>
<dbReference type="PROSITE" id="PS50109">
    <property type="entry name" value="HIS_KIN"/>
    <property type="match status" value="1"/>
</dbReference>
<evidence type="ECO:0000256" key="2">
    <source>
        <dbReference type="ARBA" id="ARBA00004429"/>
    </source>
</evidence>
<dbReference type="CDD" id="cd00082">
    <property type="entry name" value="HisKA"/>
    <property type="match status" value="1"/>
</dbReference>
<keyword evidence="5" id="KW-0997">Cell inner membrane</keyword>
<keyword evidence="11" id="KW-0067">ATP-binding</keyword>
<dbReference type="PROSITE" id="PS50885">
    <property type="entry name" value="HAMP"/>
    <property type="match status" value="1"/>
</dbReference>
<dbReference type="AlphaFoldDB" id="A0A1D8UTZ5"/>
<dbReference type="SUPFAM" id="SSF47384">
    <property type="entry name" value="Homodimeric domain of signal transducing histidine kinase"/>
    <property type="match status" value="1"/>
</dbReference>
<dbReference type="Pfam" id="PF00512">
    <property type="entry name" value="HisKA"/>
    <property type="match status" value="1"/>
</dbReference>
<dbReference type="Gene3D" id="1.10.287.130">
    <property type="match status" value="1"/>
</dbReference>
<sequence>MANNGFLLRARDFERVSRRFLPRSLFGRSLLIVLIPLLVTQAVALVLFYGTYLNVVSRRLSDSVVSELVLTMDMIEHAPQSTEWILSRARERTQLKIMFHSHQHLTTTGSTSVLGPMDEDLTHAIQMAFQRPCRIDWNATEQSVRIEIALHDGVLEVIAPRKRLDVGPIWLFVVWALGSSLLLFLIASLFIRNQVRAIRRLAQAAESFGLGRDMGPIHPEGAQEVRKAAVAFNRMQARVNRFVAQRTAVLAGVSHDLRTPLTRLRLSLAMIPTDGTIACADLRPDIEDMVADIGEMERLIGSYLSFARGEGSEEPVSTDLAALMQEVAQATTRAGGEVLAVHAEDHIIATVRPDAFRRVLINLADNARRHGGRMTFSLQRHDGMIEITIDDDGPGIAPSRRKQVFQAFSNGGSPTSGSGLGLTIVRDIMHAHGGNIALRNSPLGGLRVLLTLPA</sequence>
<name>A0A1D8UTZ5_9PROT</name>
<keyword evidence="8 15" id="KW-0812">Transmembrane</keyword>
<feature type="domain" description="Histidine kinase" evidence="16">
    <location>
        <begin position="252"/>
        <end position="454"/>
    </location>
</feature>
<evidence type="ECO:0000259" key="17">
    <source>
        <dbReference type="PROSITE" id="PS50885"/>
    </source>
</evidence>
<proteinExistence type="predicted"/>
<dbReference type="InterPro" id="IPR003660">
    <property type="entry name" value="HAMP_dom"/>
</dbReference>
<dbReference type="SMART" id="SM00304">
    <property type="entry name" value="HAMP"/>
    <property type="match status" value="1"/>
</dbReference>
<gene>
    <name evidence="18" type="ORF">A0U89_08075</name>
</gene>
<dbReference type="OrthoDB" id="9804645at2"/>
<dbReference type="GO" id="GO:0005886">
    <property type="term" value="C:plasma membrane"/>
    <property type="evidence" value="ECO:0007669"/>
    <property type="project" value="UniProtKB-SubCell"/>
</dbReference>
<evidence type="ECO:0000256" key="15">
    <source>
        <dbReference type="SAM" id="Phobius"/>
    </source>
</evidence>
<evidence type="ECO:0000313" key="18">
    <source>
        <dbReference type="EMBL" id="AOX17106.1"/>
    </source>
</evidence>
<evidence type="ECO:0000256" key="7">
    <source>
        <dbReference type="ARBA" id="ARBA00022679"/>
    </source>
</evidence>
<dbReference type="GO" id="GO:0005524">
    <property type="term" value="F:ATP binding"/>
    <property type="evidence" value="ECO:0007669"/>
    <property type="project" value="UniProtKB-KW"/>
</dbReference>
<keyword evidence="12 15" id="KW-1133">Transmembrane helix</keyword>
<dbReference type="STRING" id="153496.A0U89_08075"/>
<accession>A0A1D8UTZ5</accession>
<dbReference type="EC" id="2.7.13.3" evidence="3"/>
<keyword evidence="13" id="KW-0902">Two-component regulatory system</keyword>
<dbReference type="Proteomes" id="UP000179145">
    <property type="component" value="Chromosome"/>
</dbReference>
<evidence type="ECO:0000256" key="10">
    <source>
        <dbReference type="ARBA" id="ARBA00022777"/>
    </source>
</evidence>
<dbReference type="SUPFAM" id="SSF55874">
    <property type="entry name" value="ATPase domain of HSP90 chaperone/DNA topoisomerase II/histidine kinase"/>
    <property type="match status" value="1"/>
</dbReference>
<organism evidence="18 19">
    <name type="scientific">Kozakia baliensis</name>
    <dbReference type="NCBI Taxonomy" id="153496"/>
    <lineage>
        <taxon>Bacteria</taxon>
        <taxon>Pseudomonadati</taxon>
        <taxon>Pseudomonadota</taxon>
        <taxon>Alphaproteobacteria</taxon>
        <taxon>Acetobacterales</taxon>
        <taxon>Acetobacteraceae</taxon>
        <taxon>Kozakia</taxon>
    </lineage>
</organism>
<evidence type="ECO:0000313" key="19">
    <source>
        <dbReference type="Proteomes" id="UP000179145"/>
    </source>
</evidence>
<dbReference type="Gene3D" id="6.10.340.10">
    <property type="match status" value="1"/>
</dbReference>
<feature type="transmembrane region" description="Helical" evidence="15">
    <location>
        <begin position="169"/>
        <end position="191"/>
    </location>
</feature>
<dbReference type="Gene3D" id="3.30.565.10">
    <property type="entry name" value="Histidine kinase-like ATPase, C-terminal domain"/>
    <property type="match status" value="1"/>
</dbReference>
<evidence type="ECO:0000256" key="6">
    <source>
        <dbReference type="ARBA" id="ARBA00022553"/>
    </source>
</evidence>
<feature type="transmembrane region" description="Helical" evidence="15">
    <location>
        <begin position="25"/>
        <end position="49"/>
    </location>
</feature>
<dbReference type="SMART" id="SM00387">
    <property type="entry name" value="HATPase_c"/>
    <property type="match status" value="1"/>
</dbReference>
<dbReference type="InterPro" id="IPR003661">
    <property type="entry name" value="HisK_dim/P_dom"/>
</dbReference>
<dbReference type="EMBL" id="CP014674">
    <property type="protein sequence ID" value="AOX17106.1"/>
    <property type="molecule type" value="Genomic_DNA"/>
</dbReference>
<dbReference type="PANTHER" id="PTHR44936">
    <property type="entry name" value="SENSOR PROTEIN CREC"/>
    <property type="match status" value="1"/>
</dbReference>
<dbReference type="InterPro" id="IPR050980">
    <property type="entry name" value="2C_sensor_his_kinase"/>
</dbReference>
<comment type="subcellular location">
    <subcellularLocation>
        <location evidence="2">Cell inner membrane</location>
        <topology evidence="2">Multi-pass membrane protein</topology>
    </subcellularLocation>
</comment>
<evidence type="ECO:0000259" key="16">
    <source>
        <dbReference type="PROSITE" id="PS50109"/>
    </source>
</evidence>
<dbReference type="InterPro" id="IPR004358">
    <property type="entry name" value="Sig_transdc_His_kin-like_C"/>
</dbReference>
<dbReference type="eggNOG" id="COG2205">
    <property type="taxonomic scope" value="Bacteria"/>
</dbReference>
<evidence type="ECO:0000256" key="8">
    <source>
        <dbReference type="ARBA" id="ARBA00022692"/>
    </source>
</evidence>
<keyword evidence="4" id="KW-1003">Cell membrane</keyword>
<keyword evidence="6" id="KW-0597">Phosphoprotein</keyword>
<dbReference type="Pfam" id="PF00672">
    <property type="entry name" value="HAMP"/>
    <property type="match status" value="1"/>
</dbReference>
<keyword evidence="7" id="KW-0808">Transferase</keyword>
<evidence type="ECO:0000256" key="3">
    <source>
        <dbReference type="ARBA" id="ARBA00012438"/>
    </source>
</evidence>
<dbReference type="GO" id="GO:0000155">
    <property type="term" value="F:phosphorelay sensor kinase activity"/>
    <property type="evidence" value="ECO:0007669"/>
    <property type="project" value="InterPro"/>
</dbReference>
<dbReference type="SMART" id="SM00388">
    <property type="entry name" value="HisKA"/>
    <property type="match status" value="1"/>
</dbReference>
<dbReference type="PRINTS" id="PR00344">
    <property type="entry name" value="BCTRLSENSOR"/>
</dbReference>
<dbReference type="CDD" id="cd00075">
    <property type="entry name" value="HATPase"/>
    <property type="match status" value="1"/>
</dbReference>
<evidence type="ECO:0000256" key="13">
    <source>
        <dbReference type="ARBA" id="ARBA00023012"/>
    </source>
</evidence>
<keyword evidence="9" id="KW-0547">Nucleotide-binding</keyword>
<dbReference type="InterPro" id="IPR036097">
    <property type="entry name" value="HisK_dim/P_sf"/>
</dbReference>
<dbReference type="KEGG" id="kba:A0U89_08075"/>
<keyword evidence="14 15" id="KW-0472">Membrane</keyword>
<keyword evidence="10 18" id="KW-0418">Kinase</keyword>
<protein>
    <recommendedName>
        <fullName evidence="3">histidine kinase</fullName>
        <ecNumber evidence="3">2.7.13.3</ecNumber>
    </recommendedName>
</protein>
<evidence type="ECO:0000256" key="12">
    <source>
        <dbReference type="ARBA" id="ARBA00022989"/>
    </source>
</evidence>
<dbReference type="RefSeq" id="WP_070402781.1">
    <property type="nucleotide sequence ID" value="NZ_BJVW01000003.1"/>
</dbReference>
<evidence type="ECO:0000256" key="9">
    <source>
        <dbReference type="ARBA" id="ARBA00022741"/>
    </source>
</evidence>
<evidence type="ECO:0000256" key="1">
    <source>
        <dbReference type="ARBA" id="ARBA00000085"/>
    </source>
</evidence>
<dbReference type="Pfam" id="PF02518">
    <property type="entry name" value="HATPase_c"/>
    <property type="match status" value="1"/>
</dbReference>
<dbReference type="InterPro" id="IPR003594">
    <property type="entry name" value="HATPase_dom"/>
</dbReference>
<keyword evidence="19" id="KW-1185">Reference proteome</keyword>
<reference evidence="18 19" key="1">
    <citation type="journal article" date="2016" name="Microb. Cell Fact.">
        <title>Dissection of exopolysaccharide biosynthesis in Kozakia baliensis.</title>
        <authorList>
            <person name="Brandt J.U."/>
            <person name="Jakob F."/>
            <person name="Behr J."/>
            <person name="Geissler A.J."/>
            <person name="Vogel R.F."/>
        </authorList>
    </citation>
    <scope>NUCLEOTIDE SEQUENCE [LARGE SCALE GENOMIC DNA]</scope>
    <source>
        <strain evidence="18 19">DSM 14400</strain>
    </source>
</reference>
<evidence type="ECO:0000256" key="14">
    <source>
        <dbReference type="ARBA" id="ARBA00023136"/>
    </source>
</evidence>
<dbReference type="PANTHER" id="PTHR44936:SF5">
    <property type="entry name" value="SENSOR HISTIDINE KINASE ENVZ"/>
    <property type="match status" value="1"/>
</dbReference>
<dbReference type="InterPro" id="IPR005467">
    <property type="entry name" value="His_kinase_dom"/>
</dbReference>
<evidence type="ECO:0000256" key="5">
    <source>
        <dbReference type="ARBA" id="ARBA00022519"/>
    </source>
</evidence>
<comment type="catalytic activity">
    <reaction evidence="1">
        <text>ATP + protein L-histidine = ADP + protein N-phospho-L-histidine.</text>
        <dbReference type="EC" id="2.7.13.3"/>
    </reaction>
</comment>
<evidence type="ECO:0000256" key="11">
    <source>
        <dbReference type="ARBA" id="ARBA00022840"/>
    </source>
</evidence>
<dbReference type="InterPro" id="IPR036890">
    <property type="entry name" value="HATPase_C_sf"/>
</dbReference>
<evidence type="ECO:0000256" key="4">
    <source>
        <dbReference type="ARBA" id="ARBA00022475"/>
    </source>
</evidence>